<evidence type="ECO:0000313" key="2">
    <source>
        <dbReference type="EMBL" id="MBW0534915.1"/>
    </source>
</evidence>
<organism evidence="2 3">
    <name type="scientific">Austropuccinia psidii MF-1</name>
    <dbReference type="NCBI Taxonomy" id="1389203"/>
    <lineage>
        <taxon>Eukaryota</taxon>
        <taxon>Fungi</taxon>
        <taxon>Dikarya</taxon>
        <taxon>Basidiomycota</taxon>
        <taxon>Pucciniomycotina</taxon>
        <taxon>Pucciniomycetes</taxon>
        <taxon>Pucciniales</taxon>
        <taxon>Sphaerophragmiaceae</taxon>
        <taxon>Austropuccinia</taxon>
    </lineage>
</organism>
<comment type="caution">
    <text evidence="2">The sequence shown here is derived from an EMBL/GenBank/DDBJ whole genome shotgun (WGS) entry which is preliminary data.</text>
</comment>
<gene>
    <name evidence="2" type="ORF">O181_074630</name>
</gene>
<sequence length="100" mass="11276">MTSASIPSSPPALAVLSPSPSESPTLYKILNSAMAFYFFIEGEYNPRLFVPDPYHYFLKDHPSSSTKSKKKTVCWVSNQSTSQHYFLFLHRLDGRAITSL</sequence>
<protein>
    <submittedName>
        <fullName evidence="2">Uncharacterized protein</fullName>
    </submittedName>
</protein>
<accession>A0A9Q3F4Y8</accession>
<proteinExistence type="predicted"/>
<keyword evidence="3" id="KW-1185">Reference proteome</keyword>
<dbReference type="Proteomes" id="UP000765509">
    <property type="component" value="Unassembled WGS sequence"/>
</dbReference>
<evidence type="ECO:0000313" key="3">
    <source>
        <dbReference type="Proteomes" id="UP000765509"/>
    </source>
</evidence>
<name>A0A9Q3F4Y8_9BASI</name>
<dbReference type="EMBL" id="AVOT02039811">
    <property type="protein sequence ID" value="MBW0534915.1"/>
    <property type="molecule type" value="Genomic_DNA"/>
</dbReference>
<reference evidence="2" key="1">
    <citation type="submission" date="2021-03" db="EMBL/GenBank/DDBJ databases">
        <title>Draft genome sequence of rust myrtle Austropuccinia psidii MF-1, a brazilian biotype.</title>
        <authorList>
            <person name="Quecine M.C."/>
            <person name="Pachon D.M.R."/>
            <person name="Bonatelli M.L."/>
            <person name="Correr F.H."/>
            <person name="Franceschini L.M."/>
            <person name="Leite T.F."/>
            <person name="Margarido G.R.A."/>
            <person name="Almeida C.A."/>
            <person name="Ferrarezi J.A."/>
            <person name="Labate C.A."/>
        </authorList>
    </citation>
    <scope>NUCLEOTIDE SEQUENCE</scope>
    <source>
        <strain evidence="2">MF-1</strain>
    </source>
</reference>
<evidence type="ECO:0000256" key="1">
    <source>
        <dbReference type="SAM" id="MobiDB-lite"/>
    </source>
</evidence>
<dbReference type="AlphaFoldDB" id="A0A9Q3F4Y8"/>
<feature type="region of interest" description="Disordered" evidence="1">
    <location>
        <begin position="1"/>
        <end position="20"/>
    </location>
</feature>